<name>A0A6L9L5M4_9BACT</name>
<dbReference type="EMBL" id="JAAFZH010000004">
    <property type="protein sequence ID" value="NDU95690.1"/>
    <property type="molecule type" value="Genomic_DNA"/>
</dbReference>
<organism evidence="1 2">
    <name type="scientific">Spirosoma terrae</name>
    <dbReference type="NCBI Taxonomy" id="1968276"/>
    <lineage>
        <taxon>Bacteria</taxon>
        <taxon>Pseudomonadati</taxon>
        <taxon>Bacteroidota</taxon>
        <taxon>Cytophagia</taxon>
        <taxon>Cytophagales</taxon>
        <taxon>Cytophagaceae</taxon>
        <taxon>Spirosoma</taxon>
    </lineage>
</organism>
<reference evidence="1 2" key="1">
    <citation type="submission" date="2020-02" db="EMBL/GenBank/DDBJ databases">
        <title>Draft genome sequence of two Spirosoma agri KCTC 52727 and Spirosoma terrae KCTC 52035.</title>
        <authorList>
            <person name="Rojas J."/>
            <person name="Ambika Manirajan B."/>
            <person name="Suarez C."/>
            <person name="Ratering S."/>
            <person name="Schnell S."/>
        </authorList>
    </citation>
    <scope>NUCLEOTIDE SEQUENCE [LARGE SCALE GENOMIC DNA]</scope>
    <source>
        <strain evidence="1 2">KCTC 52035</strain>
    </source>
</reference>
<proteinExistence type="predicted"/>
<protein>
    <submittedName>
        <fullName evidence="1">Uncharacterized protein</fullName>
    </submittedName>
</protein>
<evidence type="ECO:0000313" key="2">
    <source>
        <dbReference type="Proteomes" id="UP000474175"/>
    </source>
</evidence>
<sequence>MNSAFYLDCKDPDGTSHLFALIPIFDNTEVYDVYVGLKDPSISIFSFTWPFGENQYVWITKRVTKLIGEVGKPGVAEAVFGSLDKPDLRSVWIQGETNQLAGYSLPLSPKHALDMTIRQLGLLGENDTPSRIVVLQLE</sequence>
<gene>
    <name evidence="1" type="ORF">GK108_12475</name>
</gene>
<dbReference type="Proteomes" id="UP000474175">
    <property type="component" value="Unassembled WGS sequence"/>
</dbReference>
<dbReference type="AlphaFoldDB" id="A0A6L9L5M4"/>
<comment type="caution">
    <text evidence="1">The sequence shown here is derived from an EMBL/GenBank/DDBJ whole genome shotgun (WGS) entry which is preliminary data.</text>
</comment>
<keyword evidence="2" id="KW-1185">Reference proteome</keyword>
<evidence type="ECO:0000313" key="1">
    <source>
        <dbReference type="EMBL" id="NDU95690.1"/>
    </source>
</evidence>
<dbReference type="RefSeq" id="WP_163948202.1">
    <property type="nucleotide sequence ID" value="NZ_JAAFZH010000004.1"/>
</dbReference>
<accession>A0A6L9L5M4</accession>